<evidence type="ECO:0000313" key="4">
    <source>
        <dbReference type="Proteomes" id="UP001295684"/>
    </source>
</evidence>
<reference evidence="3" key="1">
    <citation type="submission" date="2023-07" db="EMBL/GenBank/DDBJ databases">
        <authorList>
            <consortium name="AG Swart"/>
            <person name="Singh M."/>
            <person name="Singh A."/>
            <person name="Seah K."/>
            <person name="Emmerich C."/>
        </authorList>
    </citation>
    <scope>NUCLEOTIDE SEQUENCE</scope>
    <source>
        <strain evidence="3">DP1</strain>
    </source>
</reference>
<protein>
    <submittedName>
        <fullName evidence="3">Uncharacterized protein</fullName>
    </submittedName>
</protein>
<proteinExistence type="predicted"/>
<evidence type="ECO:0000256" key="2">
    <source>
        <dbReference type="SAM" id="MobiDB-lite"/>
    </source>
</evidence>
<feature type="compositionally biased region" description="Basic and acidic residues" evidence="2">
    <location>
        <begin position="10"/>
        <end position="22"/>
    </location>
</feature>
<dbReference type="EMBL" id="CAMPGE010025502">
    <property type="protein sequence ID" value="CAI2383252.1"/>
    <property type="molecule type" value="Genomic_DNA"/>
</dbReference>
<feature type="region of interest" description="Disordered" evidence="2">
    <location>
        <begin position="1"/>
        <end position="29"/>
    </location>
</feature>
<comment type="caution">
    <text evidence="3">The sequence shown here is derived from an EMBL/GenBank/DDBJ whole genome shotgun (WGS) entry which is preliminary data.</text>
</comment>
<evidence type="ECO:0000256" key="1">
    <source>
        <dbReference type="SAM" id="Coils"/>
    </source>
</evidence>
<feature type="coiled-coil region" evidence="1">
    <location>
        <begin position="113"/>
        <end position="147"/>
    </location>
</feature>
<sequence>MNQCYPSELTKTEDETSYKDETENGTMTARDLIPEYMPAKSPPATESFDLYAEVHAEASSLVSSMDGIEAYNYRDPELRYKMVSMEKQLYKLKKMANYEQPQENIIEVRKDGLTKLDQQAEILEKENQEIRAQLDPLKEEMVELRAIMSNLQQSLDLILREVVGFKRKF</sequence>
<name>A0AAD1Y5F7_EUPCR</name>
<dbReference type="Proteomes" id="UP001295684">
    <property type="component" value="Unassembled WGS sequence"/>
</dbReference>
<evidence type="ECO:0000313" key="3">
    <source>
        <dbReference type="EMBL" id="CAI2383252.1"/>
    </source>
</evidence>
<accession>A0AAD1Y5F7</accession>
<organism evidence="3 4">
    <name type="scientific">Euplotes crassus</name>
    <dbReference type="NCBI Taxonomy" id="5936"/>
    <lineage>
        <taxon>Eukaryota</taxon>
        <taxon>Sar</taxon>
        <taxon>Alveolata</taxon>
        <taxon>Ciliophora</taxon>
        <taxon>Intramacronucleata</taxon>
        <taxon>Spirotrichea</taxon>
        <taxon>Hypotrichia</taxon>
        <taxon>Euplotida</taxon>
        <taxon>Euplotidae</taxon>
        <taxon>Moneuplotes</taxon>
    </lineage>
</organism>
<dbReference type="AlphaFoldDB" id="A0AAD1Y5F7"/>
<gene>
    <name evidence="3" type="ORF">ECRASSUSDP1_LOCUS24747</name>
</gene>
<keyword evidence="4" id="KW-1185">Reference proteome</keyword>
<keyword evidence="1" id="KW-0175">Coiled coil</keyword>